<keyword evidence="2" id="KW-0521">NADP</keyword>
<dbReference type="SUPFAM" id="SSF51395">
    <property type="entry name" value="FMN-linked oxidoreductases"/>
    <property type="match status" value="1"/>
</dbReference>
<dbReference type="CDD" id="cd02801">
    <property type="entry name" value="DUS_like_FMN"/>
    <property type="match status" value="1"/>
</dbReference>
<dbReference type="Proteomes" id="UP000815325">
    <property type="component" value="Unassembled WGS sequence"/>
</dbReference>
<name>A0ABQ7G1K9_DUNSA</name>
<dbReference type="InterPro" id="IPR035587">
    <property type="entry name" value="DUS-like_FMN-bd"/>
</dbReference>
<keyword evidence="6" id="KW-1185">Reference proteome</keyword>
<evidence type="ECO:0000313" key="6">
    <source>
        <dbReference type="Proteomes" id="UP000815325"/>
    </source>
</evidence>
<dbReference type="PANTHER" id="PTHR42907">
    <property type="entry name" value="FMN-LINKED OXIDOREDUCTASES SUPERFAMILY PROTEIN"/>
    <property type="match status" value="1"/>
</dbReference>
<protein>
    <recommendedName>
        <fullName evidence="4">DUS-like FMN-binding domain-containing protein</fullName>
    </recommendedName>
</protein>
<dbReference type="InterPro" id="IPR013785">
    <property type="entry name" value="Aldolase_TIM"/>
</dbReference>
<reference evidence="5" key="1">
    <citation type="submission" date="2017-08" db="EMBL/GenBank/DDBJ databases">
        <authorList>
            <person name="Polle J.E."/>
            <person name="Barry K."/>
            <person name="Cushman J."/>
            <person name="Schmutz J."/>
            <person name="Tran D."/>
            <person name="Hathwaick L.T."/>
            <person name="Yim W.C."/>
            <person name="Jenkins J."/>
            <person name="Mckie-Krisberg Z.M."/>
            <person name="Prochnik S."/>
            <person name="Lindquist E."/>
            <person name="Dockter R.B."/>
            <person name="Adam C."/>
            <person name="Molina H."/>
            <person name="Bunkerborg J."/>
            <person name="Jin E."/>
            <person name="Buchheim M."/>
            <person name="Magnuson J."/>
        </authorList>
    </citation>
    <scope>NUCLEOTIDE SEQUENCE</scope>
    <source>
        <strain evidence="5">CCAP 19/18</strain>
    </source>
</reference>
<dbReference type="InterPro" id="IPR004653">
    <property type="entry name" value="DusA"/>
</dbReference>
<feature type="non-terminal residue" evidence="5">
    <location>
        <position position="507"/>
    </location>
</feature>
<gene>
    <name evidence="5" type="ORF">DUNSADRAFT_17556</name>
</gene>
<evidence type="ECO:0000259" key="4">
    <source>
        <dbReference type="Pfam" id="PF01207"/>
    </source>
</evidence>
<sequence length="507" mass="52421">MDWTDVHFRQLARLISRHTWLWTEMVVDKTILNSPHPDSDRVAGAGCFGASLMLEPELVGDCMRAMGDAANGTPVTVKCRLGVDQDDSYEALQRFVRVVSERSSVRHFIIHARKAFLKGLNPHQNRSVPPLRYEWLFGLKRDFPHLMFSLNGGIQSPYEALAYINHIPDAASVLHHDAGASDGNRANKVDEDAHGMSHTTNSALQAANGVADGAKGVCAPGDGANRMEEDSHGVSHTPNGVLHAANGVAERANRASASGNEEDKANENPHGISYAANGTLQAANGVTDGAYRVREGANHTANGALHAAHGATEGANRVSEGTVLAPQNGAPRSLKRGAGEVVDDGRVAECCASGGTSGWEAPAESKAPTSAPAAAEAAAVPTAASAAAAAAAAVAAAAAETTCNAERMQSHADASTSGAPVRTMGYKAANAVSKLAHSASHNGGQDVCFDGSCLGAPVAAHMVPPGVAAVEGVMIGRAAYNDPWGVLGNADRAVFGAESNPAISRRQ</sequence>
<organism evidence="5 6">
    <name type="scientific">Dunaliella salina</name>
    <name type="common">Green alga</name>
    <name type="synonym">Protococcus salinus</name>
    <dbReference type="NCBI Taxonomy" id="3046"/>
    <lineage>
        <taxon>Eukaryota</taxon>
        <taxon>Viridiplantae</taxon>
        <taxon>Chlorophyta</taxon>
        <taxon>core chlorophytes</taxon>
        <taxon>Chlorophyceae</taxon>
        <taxon>CS clade</taxon>
        <taxon>Chlamydomonadales</taxon>
        <taxon>Dunaliellaceae</taxon>
        <taxon>Dunaliella</taxon>
    </lineage>
</organism>
<evidence type="ECO:0000313" key="5">
    <source>
        <dbReference type="EMBL" id="KAF5828494.1"/>
    </source>
</evidence>
<keyword evidence="1" id="KW-0820">tRNA-binding</keyword>
<feature type="domain" description="DUS-like FMN-binding" evidence="4">
    <location>
        <begin position="46"/>
        <end position="166"/>
    </location>
</feature>
<proteinExistence type="predicted"/>
<dbReference type="PANTHER" id="PTHR42907:SF1">
    <property type="entry name" value="FMN-LINKED OXIDOREDUCTASES SUPERFAMILY PROTEIN"/>
    <property type="match status" value="1"/>
</dbReference>
<keyword evidence="3" id="KW-0694">RNA-binding</keyword>
<evidence type="ECO:0000256" key="3">
    <source>
        <dbReference type="ARBA" id="ARBA00022884"/>
    </source>
</evidence>
<accession>A0ABQ7G1K9</accession>
<evidence type="ECO:0000256" key="2">
    <source>
        <dbReference type="ARBA" id="ARBA00022857"/>
    </source>
</evidence>
<dbReference type="Pfam" id="PF01207">
    <property type="entry name" value="Dus"/>
    <property type="match status" value="1"/>
</dbReference>
<dbReference type="Gene3D" id="3.20.20.70">
    <property type="entry name" value="Aldolase class I"/>
    <property type="match status" value="1"/>
</dbReference>
<dbReference type="EMBL" id="MU070296">
    <property type="protein sequence ID" value="KAF5828494.1"/>
    <property type="molecule type" value="Genomic_DNA"/>
</dbReference>
<comment type="caution">
    <text evidence="5">The sequence shown here is derived from an EMBL/GenBank/DDBJ whole genome shotgun (WGS) entry which is preliminary data.</text>
</comment>
<evidence type="ECO:0000256" key="1">
    <source>
        <dbReference type="ARBA" id="ARBA00022555"/>
    </source>
</evidence>